<evidence type="ECO:0000313" key="1">
    <source>
        <dbReference type="EMBL" id="AOT69238.1"/>
    </source>
</evidence>
<dbReference type="AlphaFoldDB" id="A0A1D8GEC2"/>
<accession>A0A1D8GEC2</accession>
<dbReference type="STRING" id="1424294.Gferi_06465"/>
<dbReference type="KEGG" id="gfe:Gferi_06465"/>
<gene>
    <name evidence="1" type="ORF">Gferi_06465</name>
</gene>
<sequence length="63" mass="7240">MGEPENQENFEVFEIEDVKLYIEKSILEDYVQKNVLLINIEGAGRYPLYITNEAESNGLNSSE</sequence>
<evidence type="ECO:0000313" key="2">
    <source>
        <dbReference type="Proteomes" id="UP000095743"/>
    </source>
</evidence>
<protein>
    <submittedName>
        <fullName evidence="1">Uncharacterized protein</fullName>
    </submittedName>
</protein>
<keyword evidence="2" id="KW-1185">Reference proteome</keyword>
<organism evidence="1 2">
    <name type="scientific">Geosporobacter ferrireducens</name>
    <dbReference type="NCBI Taxonomy" id="1424294"/>
    <lineage>
        <taxon>Bacteria</taxon>
        <taxon>Bacillati</taxon>
        <taxon>Bacillota</taxon>
        <taxon>Clostridia</taxon>
        <taxon>Peptostreptococcales</taxon>
        <taxon>Thermotaleaceae</taxon>
        <taxon>Geosporobacter</taxon>
    </lineage>
</organism>
<proteinExistence type="predicted"/>
<name>A0A1D8GEC2_9FIRM</name>
<dbReference type="RefSeq" id="WP_069974804.1">
    <property type="nucleotide sequence ID" value="NZ_CP017269.1"/>
</dbReference>
<dbReference type="EMBL" id="CP017269">
    <property type="protein sequence ID" value="AOT69238.1"/>
    <property type="molecule type" value="Genomic_DNA"/>
</dbReference>
<dbReference type="Proteomes" id="UP000095743">
    <property type="component" value="Chromosome"/>
</dbReference>
<reference evidence="1 2" key="1">
    <citation type="submission" date="2016-09" db="EMBL/GenBank/DDBJ databases">
        <title>Genomic analysis reveals versatility of anaerobic energy metabolism of Geosporobacter ferrireducens IRF9 of phylum Firmicutes.</title>
        <authorList>
            <person name="Kim S.-J."/>
        </authorList>
    </citation>
    <scope>NUCLEOTIDE SEQUENCE [LARGE SCALE GENOMIC DNA]</scope>
    <source>
        <strain evidence="1 2">IRF9</strain>
    </source>
</reference>